<evidence type="ECO:0000256" key="5">
    <source>
        <dbReference type="ARBA" id="ARBA00023033"/>
    </source>
</evidence>
<dbReference type="EMBL" id="JAJTJA010000006">
    <property type="protein sequence ID" value="KAH8697792.1"/>
    <property type="molecule type" value="Genomic_DNA"/>
</dbReference>
<accession>A0AAD4KQ20</accession>
<name>A0AAD4KQ20_9EURO</name>
<organism evidence="7 8">
    <name type="scientific">Talaromyces proteolyticus</name>
    <dbReference type="NCBI Taxonomy" id="1131652"/>
    <lineage>
        <taxon>Eukaryota</taxon>
        <taxon>Fungi</taxon>
        <taxon>Dikarya</taxon>
        <taxon>Ascomycota</taxon>
        <taxon>Pezizomycotina</taxon>
        <taxon>Eurotiomycetes</taxon>
        <taxon>Eurotiomycetidae</taxon>
        <taxon>Eurotiales</taxon>
        <taxon>Trichocomaceae</taxon>
        <taxon>Talaromyces</taxon>
        <taxon>Talaromyces sect. Bacilispori</taxon>
    </lineage>
</organism>
<evidence type="ECO:0000256" key="3">
    <source>
        <dbReference type="ARBA" id="ARBA00022827"/>
    </source>
</evidence>
<dbReference type="PANTHER" id="PTHR13789:SF309">
    <property type="entry name" value="PUTATIVE (AFU_ORTHOLOGUE AFUA_6G14510)-RELATED"/>
    <property type="match status" value="1"/>
</dbReference>
<comment type="similarity">
    <text evidence="1">Belongs to the paxM FAD-dependent monooxygenase family.</text>
</comment>
<dbReference type="Gene3D" id="3.50.50.60">
    <property type="entry name" value="FAD/NAD(P)-binding domain"/>
    <property type="match status" value="1"/>
</dbReference>
<evidence type="ECO:0000259" key="6">
    <source>
        <dbReference type="Pfam" id="PF01494"/>
    </source>
</evidence>
<dbReference type="AlphaFoldDB" id="A0AAD4KQ20"/>
<keyword evidence="4" id="KW-0560">Oxidoreductase</keyword>
<dbReference type="PANTHER" id="PTHR13789">
    <property type="entry name" value="MONOOXYGENASE"/>
    <property type="match status" value="1"/>
</dbReference>
<feature type="domain" description="FAD-binding" evidence="6">
    <location>
        <begin position="299"/>
        <end position="365"/>
    </location>
</feature>
<keyword evidence="2" id="KW-0285">Flavoprotein</keyword>
<dbReference type="GeneID" id="70249344"/>
<dbReference type="GO" id="GO:0071949">
    <property type="term" value="F:FAD binding"/>
    <property type="evidence" value="ECO:0007669"/>
    <property type="project" value="InterPro"/>
</dbReference>
<evidence type="ECO:0000256" key="2">
    <source>
        <dbReference type="ARBA" id="ARBA00022630"/>
    </source>
</evidence>
<dbReference type="Pfam" id="PF01494">
    <property type="entry name" value="FAD_binding_3"/>
    <property type="match status" value="2"/>
</dbReference>
<dbReference type="InterPro" id="IPR036188">
    <property type="entry name" value="FAD/NAD-bd_sf"/>
</dbReference>
<reference evidence="7" key="1">
    <citation type="submission" date="2021-12" db="EMBL/GenBank/DDBJ databases">
        <title>Convergent genome expansion in fungi linked to evolution of root-endophyte symbiosis.</title>
        <authorList>
            <consortium name="DOE Joint Genome Institute"/>
            <person name="Ke Y.-H."/>
            <person name="Bonito G."/>
            <person name="Liao H.-L."/>
            <person name="Looney B."/>
            <person name="Rojas-Flechas A."/>
            <person name="Nash J."/>
            <person name="Hameed K."/>
            <person name="Schadt C."/>
            <person name="Martin F."/>
            <person name="Crous P.W."/>
            <person name="Miettinen O."/>
            <person name="Magnuson J.K."/>
            <person name="Labbe J."/>
            <person name="Jacobson D."/>
            <person name="Doktycz M.J."/>
            <person name="Veneault-Fourrey C."/>
            <person name="Kuo A."/>
            <person name="Mondo S."/>
            <person name="Calhoun S."/>
            <person name="Riley R."/>
            <person name="Ohm R."/>
            <person name="LaButti K."/>
            <person name="Andreopoulos B."/>
            <person name="Pangilinan J."/>
            <person name="Nolan M."/>
            <person name="Tritt A."/>
            <person name="Clum A."/>
            <person name="Lipzen A."/>
            <person name="Daum C."/>
            <person name="Barry K."/>
            <person name="Grigoriev I.V."/>
            <person name="Vilgalys R."/>
        </authorList>
    </citation>
    <scope>NUCLEOTIDE SEQUENCE</scope>
    <source>
        <strain evidence="7">PMI_201</strain>
    </source>
</reference>
<sequence length="421" mass="46938">MYPVKKAIIIGAGPAGLAAALRLQKSHNISSVIYELRPTPTTIGGSIGIPSNGLRLLDRLGVYKPLTQIANTDERFILHSTTNDAILAESNFSGEAMERIGYGYMRVKRTDLISCLLDAVQREGTPIHYGKRIVSIDEQDERVTAKFEDGTQDTADILLGCDGIHSSVRTMRVDSTLKPEYSGVSAMFSLLRRSELPADSPPVTCFNSTFTTDGLLAIISCTASNDEIFWFFSGEVPVPESGENGWEEHRHKEVQEFKTSILNVLGQVQGRWGNFVREVIHRTESISFTPIYRLPLGGTWSRGRCLLIGDAAHAMQPHAGQGTSMALEDIFVLSHVLKHYPDGSVHDIFSKYDEVRRPRVTRIYTASEQNGQLWKKTGSWGLWFRENMVWAMFSLASVFGRKRGVIPLDDLIYDPEEEPIS</sequence>
<evidence type="ECO:0000313" key="8">
    <source>
        <dbReference type="Proteomes" id="UP001201262"/>
    </source>
</evidence>
<protein>
    <recommendedName>
        <fullName evidence="6">FAD-binding domain-containing protein</fullName>
    </recommendedName>
</protein>
<dbReference type="SUPFAM" id="SSF51905">
    <property type="entry name" value="FAD/NAD(P)-binding domain"/>
    <property type="match status" value="1"/>
</dbReference>
<keyword evidence="5" id="KW-0503">Monooxygenase</keyword>
<evidence type="ECO:0000256" key="4">
    <source>
        <dbReference type="ARBA" id="ARBA00023002"/>
    </source>
</evidence>
<dbReference type="GO" id="GO:0004497">
    <property type="term" value="F:monooxygenase activity"/>
    <property type="evidence" value="ECO:0007669"/>
    <property type="project" value="UniProtKB-KW"/>
</dbReference>
<dbReference type="PRINTS" id="PR00420">
    <property type="entry name" value="RNGMNOXGNASE"/>
</dbReference>
<dbReference type="InterPro" id="IPR050493">
    <property type="entry name" value="FAD-dep_Monooxygenase_BioMet"/>
</dbReference>
<keyword evidence="3" id="KW-0274">FAD</keyword>
<feature type="domain" description="FAD-binding" evidence="6">
    <location>
        <begin position="7"/>
        <end position="231"/>
    </location>
</feature>
<evidence type="ECO:0000313" key="7">
    <source>
        <dbReference type="EMBL" id="KAH8697792.1"/>
    </source>
</evidence>
<comment type="caution">
    <text evidence="7">The sequence shown here is derived from an EMBL/GenBank/DDBJ whole genome shotgun (WGS) entry which is preliminary data.</text>
</comment>
<evidence type="ECO:0000256" key="1">
    <source>
        <dbReference type="ARBA" id="ARBA00007992"/>
    </source>
</evidence>
<dbReference type="InterPro" id="IPR002938">
    <property type="entry name" value="FAD-bd"/>
</dbReference>
<proteinExistence type="inferred from homology"/>
<keyword evidence="8" id="KW-1185">Reference proteome</keyword>
<dbReference type="RefSeq" id="XP_046072493.1">
    <property type="nucleotide sequence ID" value="XM_046219057.1"/>
</dbReference>
<gene>
    <name evidence="7" type="ORF">BGW36DRAFT_407740</name>
</gene>
<dbReference type="Proteomes" id="UP001201262">
    <property type="component" value="Unassembled WGS sequence"/>
</dbReference>